<dbReference type="InterPro" id="IPR003374">
    <property type="entry name" value="ApbE-like_sf"/>
</dbReference>
<proteinExistence type="predicted"/>
<reference evidence="2" key="1">
    <citation type="submission" date="2017-09" db="EMBL/GenBank/DDBJ databases">
        <title>Depth-based differentiation of microbial function through sediment-hosted aquifers and enrichment of novel symbionts in the deep terrestrial subsurface.</title>
        <authorList>
            <person name="Probst A.J."/>
            <person name="Ladd B."/>
            <person name="Jarett J.K."/>
            <person name="Geller-Mcgrath D.E."/>
            <person name="Sieber C.M.K."/>
            <person name="Emerson J.B."/>
            <person name="Anantharaman K."/>
            <person name="Thomas B.C."/>
            <person name="Malmstrom R."/>
            <person name="Stieglmeier M."/>
            <person name="Klingl A."/>
            <person name="Woyke T."/>
            <person name="Ryan C.M."/>
            <person name="Banfield J.F."/>
        </authorList>
    </citation>
    <scope>NUCLEOTIDE SEQUENCE [LARGE SCALE GENOMIC DNA]</scope>
</reference>
<accession>A0A2M7JDE8</accession>
<protein>
    <submittedName>
        <fullName evidence="1">UPF0280 family protein</fullName>
    </submittedName>
</protein>
<evidence type="ECO:0000313" key="2">
    <source>
        <dbReference type="Proteomes" id="UP000229297"/>
    </source>
</evidence>
<comment type="caution">
    <text evidence="1">The sequence shown here is derived from an EMBL/GenBank/DDBJ whole genome shotgun (WGS) entry which is preliminary data.</text>
</comment>
<dbReference type="Proteomes" id="UP000229297">
    <property type="component" value="Unassembled WGS sequence"/>
</dbReference>
<gene>
    <name evidence="1" type="ORF">COZ71_03350</name>
</gene>
<dbReference type="SUPFAM" id="SSF143631">
    <property type="entry name" value="ApbE-like"/>
    <property type="match status" value="1"/>
</dbReference>
<sequence length="242" mass="26317">MITKSFKYKETILNIKSDVDVGDELIREVLFQRKQLEHYIQKNPYFYSSYEPIEVDKNAPEIVKKMAKAGMLCGVGPMAAVAGAISEFCVRRGIELGSKKILVENGGDICCYAPEDNGEYNDNDDNTDNEFIIKIFSGNSKISNKIGFRVKPAGILGICTSSASVGHSISFGESDAVTVFAKNTFVADAAATAIGNEVKGEIAESVEKGIEFAKKLPVDGVMIIRGDYIGTYGELSEIVEID</sequence>
<dbReference type="AlphaFoldDB" id="A0A2M7JDE8"/>
<name>A0A2M7JDE8_9BACT</name>
<dbReference type="PIRSF" id="PIRSF006421">
    <property type="entry name" value="UCP006421"/>
    <property type="match status" value="1"/>
</dbReference>
<dbReference type="Gene3D" id="3.10.520.10">
    <property type="entry name" value="ApbE-like domains"/>
    <property type="match status" value="1"/>
</dbReference>
<dbReference type="InterPro" id="IPR007183">
    <property type="entry name" value="UPF0280"/>
</dbReference>
<organism evidence="1 2">
    <name type="scientific">Candidatus Desantisbacteria bacterium CG_4_8_14_3_um_filter_40_12</name>
    <dbReference type="NCBI Taxonomy" id="1974545"/>
    <lineage>
        <taxon>Bacteria</taxon>
        <taxon>Candidatus Desantisiibacteriota</taxon>
    </lineage>
</organism>
<dbReference type="EMBL" id="PFIC01000091">
    <property type="protein sequence ID" value="PIX17427.1"/>
    <property type="molecule type" value="Genomic_DNA"/>
</dbReference>
<evidence type="ECO:0000313" key="1">
    <source>
        <dbReference type="EMBL" id="PIX17427.1"/>
    </source>
</evidence>